<organism evidence="1 2">
    <name type="scientific">Fischerella thermalis JSC-11</name>
    <dbReference type="NCBI Taxonomy" id="741277"/>
    <lineage>
        <taxon>Bacteria</taxon>
        <taxon>Bacillati</taxon>
        <taxon>Cyanobacteriota</taxon>
        <taxon>Cyanophyceae</taxon>
        <taxon>Nostocales</taxon>
        <taxon>Hapalosiphonaceae</taxon>
        <taxon>Fischerella</taxon>
    </lineage>
</organism>
<protein>
    <submittedName>
        <fullName evidence="1">Uncharacterized protein</fullName>
    </submittedName>
</protein>
<proteinExistence type="predicted"/>
<dbReference type="AlphaFoldDB" id="G6FY57"/>
<dbReference type="Proteomes" id="UP000004344">
    <property type="component" value="Unassembled WGS sequence"/>
</dbReference>
<keyword evidence="2" id="KW-1185">Reference proteome</keyword>
<gene>
    <name evidence="1" type="ORF">FJSC11DRAFT_3806</name>
</gene>
<reference evidence="1 2" key="1">
    <citation type="submission" date="2011-09" db="EMBL/GenBank/DDBJ databases">
        <title>The draft genome of Fischerella sp. JSC-11.</title>
        <authorList>
            <consortium name="US DOE Joint Genome Institute (JGI-PGF)"/>
            <person name="Lucas S."/>
            <person name="Han J."/>
            <person name="Lapidus A."/>
            <person name="Cheng J.-F."/>
            <person name="Goodwin L."/>
            <person name="Pitluck S."/>
            <person name="Peters L."/>
            <person name="Land M.L."/>
            <person name="Hauser L."/>
            <person name="Sarkisova S."/>
            <person name="Bryant D.A."/>
            <person name="Brown I."/>
            <person name="Woyke T.J."/>
        </authorList>
    </citation>
    <scope>NUCLEOTIDE SEQUENCE [LARGE SCALE GENOMIC DNA]</scope>
    <source>
        <strain evidence="1 2">JSC-11</strain>
    </source>
</reference>
<name>G6FY57_9CYAN</name>
<sequence>MHTVQEHEPLAPEVYTTYILHCSQEANYQIITPNERTKRDVR</sequence>
<accession>G6FY57</accession>
<evidence type="ECO:0000313" key="2">
    <source>
        <dbReference type="Proteomes" id="UP000004344"/>
    </source>
</evidence>
<evidence type="ECO:0000313" key="1">
    <source>
        <dbReference type="EMBL" id="EHC09634.1"/>
    </source>
</evidence>
<dbReference type="EMBL" id="AGIZ01000013">
    <property type="protein sequence ID" value="EHC09634.1"/>
    <property type="molecule type" value="Genomic_DNA"/>
</dbReference>
<comment type="caution">
    <text evidence="1">The sequence shown here is derived from an EMBL/GenBank/DDBJ whole genome shotgun (WGS) entry which is preliminary data.</text>
</comment>